<comment type="cofactor">
    <cofactor evidence="1">
        <name>Mg(2+)</name>
        <dbReference type="ChEBI" id="CHEBI:18420"/>
    </cofactor>
</comment>
<proteinExistence type="predicted"/>
<dbReference type="GO" id="GO:0004672">
    <property type="term" value="F:protein kinase activity"/>
    <property type="evidence" value="ECO:0007669"/>
    <property type="project" value="UniProtKB-ARBA"/>
</dbReference>
<dbReference type="GO" id="GO:0005886">
    <property type="term" value="C:plasma membrane"/>
    <property type="evidence" value="ECO:0007669"/>
    <property type="project" value="TreeGrafter"/>
</dbReference>
<evidence type="ECO:0000256" key="6">
    <source>
        <dbReference type="PROSITE-ProRule" id="PRU00169"/>
    </source>
</evidence>
<dbReference type="Pfam" id="PF00072">
    <property type="entry name" value="Response_reg"/>
    <property type="match status" value="1"/>
</dbReference>
<accession>A0A7Y0LBZ6</accession>
<gene>
    <name evidence="10" type="ORF">HII17_07425</name>
</gene>
<dbReference type="SMART" id="SM00267">
    <property type="entry name" value="GGDEF"/>
    <property type="match status" value="1"/>
</dbReference>
<evidence type="ECO:0000259" key="9">
    <source>
        <dbReference type="PROSITE" id="PS50894"/>
    </source>
</evidence>
<keyword evidence="11" id="KW-1185">Reference proteome</keyword>
<evidence type="ECO:0000313" key="11">
    <source>
        <dbReference type="Proteomes" id="UP000568664"/>
    </source>
</evidence>
<dbReference type="AlphaFoldDB" id="A0A7Y0LBZ6"/>
<evidence type="ECO:0000256" key="1">
    <source>
        <dbReference type="ARBA" id="ARBA00001946"/>
    </source>
</evidence>
<dbReference type="SMART" id="SM00448">
    <property type="entry name" value="REC"/>
    <property type="match status" value="1"/>
</dbReference>
<dbReference type="GO" id="GO:0043709">
    <property type="term" value="P:cell adhesion involved in single-species biofilm formation"/>
    <property type="evidence" value="ECO:0007669"/>
    <property type="project" value="TreeGrafter"/>
</dbReference>
<comment type="caution">
    <text evidence="10">The sequence shown here is derived from an EMBL/GenBank/DDBJ whole genome shotgun (WGS) entry which is preliminary data.</text>
</comment>
<dbReference type="Gene3D" id="1.20.120.160">
    <property type="entry name" value="HPT domain"/>
    <property type="match status" value="1"/>
</dbReference>
<dbReference type="CDD" id="cd17574">
    <property type="entry name" value="REC_OmpR"/>
    <property type="match status" value="1"/>
</dbReference>
<comment type="catalytic activity">
    <reaction evidence="4">
        <text>2 GTP = 3',3'-c-di-GMP + 2 diphosphate</text>
        <dbReference type="Rhea" id="RHEA:24898"/>
        <dbReference type="ChEBI" id="CHEBI:33019"/>
        <dbReference type="ChEBI" id="CHEBI:37565"/>
        <dbReference type="ChEBI" id="CHEBI:58805"/>
        <dbReference type="EC" id="2.7.7.65"/>
    </reaction>
</comment>
<dbReference type="GO" id="GO:0052621">
    <property type="term" value="F:diguanylate cyclase activity"/>
    <property type="evidence" value="ECO:0007669"/>
    <property type="project" value="UniProtKB-EC"/>
</dbReference>
<evidence type="ECO:0000256" key="4">
    <source>
        <dbReference type="ARBA" id="ARBA00034247"/>
    </source>
</evidence>
<dbReference type="InterPro" id="IPR043128">
    <property type="entry name" value="Rev_trsase/Diguanyl_cyclase"/>
</dbReference>
<evidence type="ECO:0000256" key="5">
    <source>
        <dbReference type="PROSITE-ProRule" id="PRU00110"/>
    </source>
</evidence>
<dbReference type="FunFam" id="3.30.70.270:FF:000001">
    <property type="entry name" value="Diguanylate cyclase domain protein"/>
    <property type="match status" value="1"/>
</dbReference>
<keyword evidence="6" id="KW-0597">Phosphoprotein</keyword>
<dbReference type="PROSITE" id="PS50110">
    <property type="entry name" value="RESPONSE_REGULATORY"/>
    <property type="match status" value="1"/>
</dbReference>
<evidence type="ECO:0000259" key="8">
    <source>
        <dbReference type="PROSITE" id="PS50887"/>
    </source>
</evidence>
<dbReference type="Pfam" id="PF01627">
    <property type="entry name" value="Hpt"/>
    <property type="match status" value="1"/>
</dbReference>
<reference evidence="10 11" key="1">
    <citation type="submission" date="2020-04" db="EMBL/GenBank/DDBJ databases">
        <title>Thalassotalea sp. M1531, isolated from the surface of marine red alga.</title>
        <authorList>
            <person name="Pang L."/>
            <person name="Lu D.-C."/>
        </authorList>
    </citation>
    <scope>NUCLEOTIDE SEQUENCE [LARGE SCALE GENOMIC DNA]</scope>
    <source>
        <strain evidence="10 11">M1531</strain>
    </source>
</reference>
<dbReference type="Pfam" id="PF00990">
    <property type="entry name" value="GGDEF"/>
    <property type="match status" value="1"/>
</dbReference>
<feature type="modified residue" description="4-aspartylphosphate" evidence="6">
    <location>
        <position position="52"/>
    </location>
</feature>
<dbReference type="NCBIfam" id="TIGR00254">
    <property type="entry name" value="GGDEF"/>
    <property type="match status" value="1"/>
</dbReference>
<dbReference type="InterPro" id="IPR011006">
    <property type="entry name" value="CheY-like_superfamily"/>
</dbReference>
<organism evidence="10 11">
    <name type="scientific">Thalassotalea algicola</name>
    <dbReference type="NCBI Taxonomy" id="2716224"/>
    <lineage>
        <taxon>Bacteria</taxon>
        <taxon>Pseudomonadati</taxon>
        <taxon>Pseudomonadota</taxon>
        <taxon>Gammaproteobacteria</taxon>
        <taxon>Alteromonadales</taxon>
        <taxon>Colwelliaceae</taxon>
        <taxon>Thalassotalea</taxon>
    </lineage>
</organism>
<keyword evidence="3" id="KW-0902">Two-component regulatory system</keyword>
<dbReference type="EC" id="2.7.7.65" evidence="2"/>
<dbReference type="PANTHER" id="PTHR45138:SF9">
    <property type="entry name" value="DIGUANYLATE CYCLASE DGCM-RELATED"/>
    <property type="match status" value="1"/>
</dbReference>
<evidence type="ECO:0000256" key="2">
    <source>
        <dbReference type="ARBA" id="ARBA00012528"/>
    </source>
</evidence>
<dbReference type="SUPFAM" id="SSF47226">
    <property type="entry name" value="Histidine-containing phosphotransfer domain, HPT domain"/>
    <property type="match status" value="1"/>
</dbReference>
<dbReference type="EMBL" id="JABBXH010000002">
    <property type="protein sequence ID" value="NMP31388.1"/>
    <property type="molecule type" value="Genomic_DNA"/>
</dbReference>
<dbReference type="SUPFAM" id="SSF55073">
    <property type="entry name" value="Nucleotide cyclase"/>
    <property type="match status" value="1"/>
</dbReference>
<dbReference type="PROSITE" id="PS50887">
    <property type="entry name" value="GGDEF"/>
    <property type="match status" value="1"/>
</dbReference>
<dbReference type="PANTHER" id="PTHR45138">
    <property type="entry name" value="REGULATORY COMPONENTS OF SENSORY TRANSDUCTION SYSTEM"/>
    <property type="match status" value="1"/>
</dbReference>
<dbReference type="SUPFAM" id="SSF52172">
    <property type="entry name" value="CheY-like"/>
    <property type="match status" value="1"/>
</dbReference>
<name>A0A7Y0LBZ6_9GAMM</name>
<dbReference type="RefSeq" id="WP_169074705.1">
    <property type="nucleotide sequence ID" value="NZ_JABBXH010000002.1"/>
</dbReference>
<evidence type="ECO:0000259" key="7">
    <source>
        <dbReference type="PROSITE" id="PS50110"/>
    </source>
</evidence>
<feature type="modified residue" description="Phosphohistidine" evidence="5">
    <location>
        <position position="376"/>
    </location>
</feature>
<sequence length="434" mass="48321">MQTILAVDDAKDTLMLLEFDLQAEGYQVLTANDGASALSILENENVDMLLLDLYMPGISGLDTLKAIRENQDLINLPVIMLSASDDEDEIVSALEFGAHDYVTKPYIAKVLLARIRNALRLKEKTMKLENLAKTDFLTEVNNKGEFEHQALKSISQMSRINHNLVIAMLDIDHFKAVNDTYGHDAGDIVLKHFAKELTKTFRDYDIIGRVGGEEFAVCMPNTAQLDGYSACERFRVALENLIIDIGNDQTLSITASIGVASAQHIDGGYDFSRLMHLADQFLYQAKEQSRNKVVSHATPIMESEVNQQIESDIMANESDEKYAGIDYQVGVNNVLGDENLFKEILKMFYDDHHQDGANIQTAISNADQSRLKHLVHTLKGVACSIGAMQLFEKTKELDVAVNEGNTGSYQSLFDNVAHELERVIGGIKSELDIR</sequence>
<dbReference type="InterPro" id="IPR029787">
    <property type="entry name" value="Nucleotide_cyclase"/>
</dbReference>
<dbReference type="InterPro" id="IPR000160">
    <property type="entry name" value="GGDEF_dom"/>
</dbReference>
<feature type="domain" description="GGDEF" evidence="8">
    <location>
        <begin position="162"/>
        <end position="298"/>
    </location>
</feature>
<evidence type="ECO:0000313" key="10">
    <source>
        <dbReference type="EMBL" id="NMP31388.1"/>
    </source>
</evidence>
<dbReference type="PROSITE" id="PS50894">
    <property type="entry name" value="HPT"/>
    <property type="match status" value="1"/>
</dbReference>
<dbReference type="GO" id="GO:0000160">
    <property type="term" value="P:phosphorelay signal transduction system"/>
    <property type="evidence" value="ECO:0007669"/>
    <property type="project" value="UniProtKB-KW"/>
</dbReference>
<feature type="domain" description="HPt" evidence="9">
    <location>
        <begin position="337"/>
        <end position="434"/>
    </location>
</feature>
<dbReference type="Gene3D" id="3.40.50.2300">
    <property type="match status" value="1"/>
</dbReference>
<dbReference type="InterPro" id="IPR036641">
    <property type="entry name" value="HPT_dom_sf"/>
</dbReference>
<feature type="domain" description="Response regulatory" evidence="7">
    <location>
        <begin position="3"/>
        <end position="119"/>
    </location>
</feature>
<protein>
    <recommendedName>
        <fullName evidence="2">diguanylate cyclase</fullName>
        <ecNumber evidence="2">2.7.7.65</ecNumber>
    </recommendedName>
</protein>
<dbReference type="InterPro" id="IPR050469">
    <property type="entry name" value="Diguanylate_Cyclase"/>
</dbReference>
<dbReference type="GO" id="GO:1902201">
    <property type="term" value="P:negative regulation of bacterial-type flagellum-dependent cell motility"/>
    <property type="evidence" value="ECO:0007669"/>
    <property type="project" value="TreeGrafter"/>
</dbReference>
<dbReference type="CDD" id="cd01949">
    <property type="entry name" value="GGDEF"/>
    <property type="match status" value="1"/>
</dbReference>
<dbReference type="Proteomes" id="UP000568664">
    <property type="component" value="Unassembled WGS sequence"/>
</dbReference>
<dbReference type="Gene3D" id="3.30.70.270">
    <property type="match status" value="1"/>
</dbReference>
<dbReference type="InterPro" id="IPR008207">
    <property type="entry name" value="Sig_transdc_His_kin_Hpt_dom"/>
</dbReference>
<evidence type="ECO:0000256" key="3">
    <source>
        <dbReference type="ARBA" id="ARBA00023012"/>
    </source>
</evidence>
<dbReference type="InterPro" id="IPR001789">
    <property type="entry name" value="Sig_transdc_resp-reg_receiver"/>
</dbReference>